<keyword evidence="3" id="KW-0378">Hydrolase</keyword>
<dbReference type="GO" id="GO:0008234">
    <property type="term" value="F:cysteine-type peptidase activity"/>
    <property type="evidence" value="ECO:0007669"/>
    <property type="project" value="UniProtKB-KW"/>
</dbReference>
<keyword evidence="2" id="KW-0645">Protease</keyword>
<dbReference type="SUPFAM" id="SSF54001">
    <property type="entry name" value="Cysteine proteinases"/>
    <property type="match status" value="1"/>
</dbReference>
<dbReference type="GO" id="GO:0006508">
    <property type="term" value="P:proteolysis"/>
    <property type="evidence" value="ECO:0007669"/>
    <property type="project" value="UniProtKB-KW"/>
</dbReference>
<dbReference type="AlphaFoldDB" id="A0A410P6S0"/>
<evidence type="ECO:0000256" key="2">
    <source>
        <dbReference type="ARBA" id="ARBA00022670"/>
    </source>
</evidence>
<accession>A0A410P6S0</accession>
<keyword evidence="4" id="KW-0788">Thiol protease</keyword>
<dbReference type="KEGG" id="vai:BU251_09200"/>
<organism evidence="6 7">
    <name type="scientific">Velamenicoccus archaeovorus</name>
    <dbReference type="NCBI Taxonomy" id="1930593"/>
    <lineage>
        <taxon>Bacteria</taxon>
        <taxon>Pseudomonadati</taxon>
        <taxon>Candidatus Omnitrophota</taxon>
        <taxon>Candidatus Velamenicoccus</taxon>
    </lineage>
</organism>
<feature type="domain" description="NlpC/P60" evidence="5">
    <location>
        <begin position="15"/>
        <end position="155"/>
    </location>
</feature>
<dbReference type="PANTHER" id="PTHR47053">
    <property type="entry name" value="MUREIN DD-ENDOPEPTIDASE MEPH-RELATED"/>
    <property type="match status" value="1"/>
</dbReference>
<dbReference type="InterPro" id="IPR051202">
    <property type="entry name" value="Peptidase_C40"/>
</dbReference>
<dbReference type="PROSITE" id="PS51935">
    <property type="entry name" value="NLPC_P60"/>
    <property type="match status" value="1"/>
</dbReference>
<evidence type="ECO:0000256" key="1">
    <source>
        <dbReference type="ARBA" id="ARBA00007074"/>
    </source>
</evidence>
<sequence length="159" mass="18333">MQTTEQLSEIRGVSVGTGKAHLRDVEQFIIGKYLGLPYRHRGRSLEGLDCWGFLKLVYADLGVRLFDIEDLEYSKIWGAQGKDYFKEHYFHDWVSVKTPEMLDGVLFVNSRKIANHAGIILSNGRFIHCARPGVIISRINDPSWQTKIEGFYRLKDRIC</sequence>
<dbReference type="PANTHER" id="PTHR47053:SF1">
    <property type="entry name" value="MUREIN DD-ENDOPEPTIDASE MEPH-RELATED"/>
    <property type="match status" value="1"/>
</dbReference>
<dbReference type="InterPro" id="IPR000064">
    <property type="entry name" value="NLP_P60_dom"/>
</dbReference>
<dbReference type="Pfam" id="PF00877">
    <property type="entry name" value="NLPC_P60"/>
    <property type="match status" value="1"/>
</dbReference>
<dbReference type="Gene3D" id="3.90.1720.10">
    <property type="entry name" value="endopeptidase domain like (from Nostoc punctiforme)"/>
    <property type="match status" value="1"/>
</dbReference>
<dbReference type="EMBL" id="CP019384">
    <property type="protein sequence ID" value="QAT17887.1"/>
    <property type="molecule type" value="Genomic_DNA"/>
</dbReference>
<evidence type="ECO:0000256" key="4">
    <source>
        <dbReference type="ARBA" id="ARBA00022807"/>
    </source>
</evidence>
<evidence type="ECO:0000256" key="3">
    <source>
        <dbReference type="ARBA" id="ARBA00022801"/>
    </source>
</evidence>
<evidence type="ECO:0000313" key="6">
    <source>
        <dbReference type="EMBL" id="QAT17887.1"/>
    </source>
</evidence>
<name>A0A410P6S0_VELA1</name>
<evidence type="ECO:0000259" key="5">
    <source>
        <dbReference type="PROSITE" id="PS51935"/>
    </source>
</evidence>
<reference evidence="6 7" key="1">
    <citation type="submission" date="2017-01" db="EMBL/GenBank/DDBJ databases">
        <title>First insights into the biology of 'candidatus Vampirococcus archaeovorus'.</title>
        <authorList>
            <person name="Kizina J."/>
            <person name="Jordan S."/>
            <person name="Stueber K."/>
            <person name="Reinhardt R."/>
            <person name="Harder J."/>
        </authorList>
    </citation>
    <scope>NUCLEOTIDE SEQUENCE [LARGE SCALE GENOMIC DNA]</scope>
    <source>
        <strain evidence="6 7">LiM</strain>
    </source>
</reference>
<protein>
    <recommendedName>
        <fullName evidence="5">NlpC/P60 domain-containing protein</fullName>
    </recommendedName>
</protein>
<dbReference type="InterPro" id="IPR038765">
    <property type="entry name" value="Papain-like_cys_pep_sf"/>
</dbReference>
<proteinExistence type="inferred from homology"/>
<keyword evidence="7" id="KW-1185">Reference proteome</keyword>
<comment type="similarity">
    <text evidence="1">Belongs to the peptidase C40 family.</text>
</comment>
<dbReference type="Proteomes" id="UP000287243">
    <property type="component" value="Chromosome"/>
</dbReference>
<evidence type="ECO:0000313" key="7">
    <source>
        <dbReference type="Proteomes" id="UP000287243"/>
    </source>
</evidence>
<gene>
    <name evidence="6" type="ORF">BU251_09200</name>
</gene>